<evidence type="ECO:0000313" key="2">
    <source>
        <dbReference type="EMBL" id="KAG5189551.1"/>
    </source>
</evidence>
<organism evidence="2 3">
    <name type="scientific">Tribonema minus</name>
    <dbReference type="NCBI Taxonomy" id="303371"/>
    <lineage>
        <taxon>Eukaryota</taxon>
        <taxon>Sar</taxon>
        <taxon>Stramenopiles</taxon>
        <taxon>Ochrophyta</taxon>
        <taxon>PX clade</taxon>
        <taxon>Xanthophyceae</taxon>
        <taxon>Tribonematales</taxon>
        <taxon>Tribonemataceae</taxon>
        <taxon>Tribonema</taxon>
    </lineage>
</organism>
<name>A0A836CN80_9STRA</name>
<evidence type="ECO:0000259" key="1">
    <source>
        <dbReference type="Pfam" id="PF25072"/>
    </source>
</evidence>
<evidence type="ECO:0000313" key="3">
    <source>
        <dbReference type="Proteomes" id="UP000664859"/>
    </source>
</evidence>
<keyword evidence="3" id="KW-1185">Reference proteome</keyword>
<feature type="domain" description="DUF7796" evidence="1">
    <location>
        <begin position="4"/>
        <end position="105"/>
    </location>
</feature>
<gene>
    <name evidence="2" type="ORF">JKP88DRAFT_233138</name>
</gene>
<dbReference type="Proteomes" id="UP000664859">
    <property type="component" value="Unassembled WGS sequence"/>
</dbReference>
<accession>A0A836CN80</accession>
<dbReference type="EMBL" id="JAFCMP010000048">
    <property type="protein sequence ID" value="KAG5189551.1"/>
    <property type="molecule type" value="Genomic_DNA"/>
</dbReference>
<sequence length="159" mass="17842">MLGHSVEHNITYDGFIAMRSDLAYLNAVDITSRDVAPNSLFIPALFGYNGYNDRFAYGDLHGMRVYANRQVTFAKCGVEWMEGINPERLLRIHLEDNNVTVTTTDLQAVRVRATGALGRTEKRLARNACARGYRYACGWRCGSSGGNFGCPYNNEYIDQ</sequence>
<comment type="caution">
    <text evidence="2">The sequence shown here is derived from an EMBL/GenBank/DDBJ whole genome shotgun (WGS) entry which is preliminary data.</text>
</comment>
<reference evidence="2" key="1">
    <citation type="submission" date="2021-02" db="EMBL/GenBank/DDBJ databases">
        <title>First Annotated Genome of the Yellow-green Alga Tribonema minus.</title>
        <authorList>
            <person name="Mahan K.M."/>
        </authorList>
    </citation>
    <scope>NUCLEOTIDE SEQUENCE</scope>
    <source>
        <strain evidence="2">UTEX B ZZ1240</strain>
    </source>
</reference>
<dbReference type="AlphaFoldDB" id="A0A836CN80"/>
<proteinExistence type="predicted"/>
<dbReference type="InterPro" id="IPR056698">
    <property type="entry name" value="DUF7796"/>
</dbReference>
<protein>
    <recommendedName>
        <fullName evidence="1">DUF7796 domain-containing protein</fullName>
    </recommendedName>
</protein>
<dbReference type="Pfam" id="PF25072">
    <property type="entry name" value="DUF7796"/>
    <property type="match status" value="1"/>
</dbReference>